<keyword evidence="1 2" id="KW-0597">Phosphoprotein</keyword>
<feature type="modified residue" description="4-aspartylphosphate" evidence="2">
    <location>
        <position position="54"/>
    </location>
</feature>
<evidence type="ECO:0000313" key="4">
    <source>
        <dbReference type="EMBL" id="GAA0468865.1"/>
    </source>
</evidence>
<evidence type="ECO:0000259" key="3">
    <source>
        <dbReference type="PROSITE" id="PS50110"/>
    </source>
</evidence>
<evidence type="ECO:0000313" key="5">
    <source>
        <dbReference type="Proteomes" id="UP001500740"/>
    </source>
</evidence>
<dbReference type="Proteomes" id="UP001500740">
    <property type="component" value="Unassembled WGS sequence"/>
</dbReference>
<dbReference type="SUPFAM" id="SSF52172">
    <property type="entry name" value="CheY-like"/>
    <property type="match status" value="1"/>
</dbReference>
<protein>
    <recommendedName>
        <fullName evidence="3">Response regulatory domain-containing protein</fullName>
    </recommendedName>
</protein>
<proteinExistence type="predicted"/>
<dbReference type="PANTHER" id="PTHR44591">
    <property type="entry name" value="STRESS RESPONSE REGULATOR PROTEIN 1"/>
    <property type="match status" value="1"/>
</dbReference>
<dbReference type="SMART" id="SM00448">
    <property type="entry name" value="REC"/>
    <property type="match status" value="1"/>
</dbReference>
<evidence type="ECO:0000256" key="1">
    <source>
        <dbReference type="ARBA" id="ARBA00022553"/>
    </source>
</evidence>
<dbReference type="InterPro" id="IPR050595">
    <property type="entry name" value="Bact_response_regulator"/>
</dbReference>
<dbReference type="InterPro" id="IPR011006">
    <property type="entry name" value="CheY-like_superfamily"/>
</dbReference>
<dbReference type="EMBL" id="BAAACZ010000024">
    <property type="protein sequence ID" value="GAA0468865.1"/>
    <property type="molecule type" value="Genomic_DNA"/>
</dbReference>
<dbReference type="Gene3D" id="3.40.50.2300">
    <property type="match status" value="1"/>
</dbReference>
<reference evidence="4 5" key="1">
    <citation type="journal article" date="2019" name="Int. J. Syst. Evol. Microbiol.">
        <title>The Global Catalogue of Microorganisms (GCM) 10K type strain sequencing project: providing services to taxonomists for standard genome sequencing and annotation.</title>
        <authorList>
            <consortium name="The Broad Institute Genomics Platform"/>
            <consortium name="The Broad Institute Genome Sequencing Center for Infectious Disease"/>
            <person name="Wu L."/>
            <person name="Ma J."/>
        </authorList>
    </citation>
    <scope>NUCLEOTIDE SEQUENCE [LARGE SCALE GENOMIC DNA]</scope>
    <source>
        <strain evidence="4 5">JCM 14193</strain>
    </source>
</reference>
<dbReference type="PROSITE" id="PS50110">
    <property type="entry name" value="RESPONSE_REGULATORY"/>
    <property type="match status" value="1"/>
</dbReference>
<accession>A0ABN1A6S3</accession>
<gene>
    <name evidence="4" type="ORF">GCM10008935_25910</name>
</gene>
<dbReference type="PANTHER" id="PTHR44591:SF3">
    <property type="entry name" value="RESPONSE REGULATORY DOMAIN-CONTAINING PROTEIN"/>
    <property type="match status" value="1"/>
</dbReference>
<dbReference type="InterPro" id="IPR001789">
    <property type="entry name" value="Sig_transdc_resp-reg_receiver"/>
</dbReference>
<organism evidence="4 5">
    <name type="scientific">Alkalibacillus silvisoli</name>
    <dbReference type="NCBI Taxonomy" id="392823"/>
    <lineage>
        <taxon>Bacteria</taxon>
        <taxon>Bacillati</taxon>
        <taxon>Bacillota</taxon>
        <taxon>Bacilli</taxon>
        <taxon>Bacillales</taxon>
        <taxon>Bacillaceae</taxon>
        <taxon>Alkalibacillus</taxon>
    </lineage>
</organism>
<feature type="domain" description="Response regulatory" evidence="3">
    <location>
        <begin position="5"/>
        <end position="118"/>
    </location>
</feature>
<dbReference type="CDD" id="cd00156">
    <property type="entry name" value="REC"/>
    <property type="match status" value="1"/>
</dbReference>
<dbReference type="Pfam" id="PF00072">
    <property type="entry name" value="Response_reg"/>
    <property type="match status" value="1"/>
</dbReference>
<keyword evidence="5" id="KW-1185">Reference proteome</keyword>
<name>A0ABN1A6S3_9BACI</name>
<sequence length="124" mass="14083">MKRFKAVVVDDESGIALLMKELLSQEGFEVLTFANSLEAFEVVKEANVDIFFVDYLLPGMRGDHFIQELREQDHHAPVILMTGLSKMQVKESSAATYQDVLEKPFSIKDVMDLIDEHVKNPQTP</sequence>
<comment type="caution">
    <text evidence="4">The sequence shown here is derived from an EMBL/GenBank/DDBJ whole genome shotgun (WGS) entry which is preliminary data.</text>
</comment>
<dbReference type="RefSeq" id="WP_343784208.1">
    <property type="nucleotide sequence ID" value="NZ_BAAACZ010000024.1"/>
</dbReference>
<evidence type="ECO:0000256" key="2">
    <source>
        <dbReference type="PROSITE-ProRule" id="PRU00169"/>
    </source>
</evidence>